<organism evidence="1 2">
    <name type="scientific">Carnegiea gigantea</name>
    <dbReference type="NCBI Taxonomy" id="171969"/>
    <lineage>
        <taxon>Eukaryota</taxon>
        <taxon>Viridiplantae</taxon>
        <taxon>Streptophyta</taxon>
        <taxon>Embryophyta</taxon>
        <taxon>Tracheophyta</taxon>
        <taxon>Spermatophyta</taxon>
        <taxon>Magnoliopsida</taxon>
        <taxon>eudicotyledons</taxon>
        <taxon>Gunneridae</taxon>
        <taxon>Pentapetalae</taxon>
        <taxon>Caryophyllales</taxon>
        <taxon>Cactineae</taxon>
        <taxon>Cactaceae</taxon>
        <taxon>Cactoideae</taxon>
        <taxon>Echinocereeae</taxon>
        <taxon>Carnegiea</taxon>
    </lineage>
</organism>
<gene>
    <name evidence="1" type="ORF">Cgig2_008721</name>
</gene>
<dbReference type="Proteomes" id="UP001153076">
    <property type="component" value="Unassembled WGS sequence"/>
</dbReference>
<sequence length="156" mass="17561">MTELEELIPGARNPVKRIRNVATESVSDAVISDRPKRSRSRTPVLSQDLFESDGFLMQIDDIEKNYMGSRDKPNSLAAAVQVMNRDMEEIIMKCMTMSAQCISTPSLPDPILLCFQEDNDTFVDRSLMRIAKRDLQIPDVQTPTNTNKGKDVLVEA</sequence>
<name>A0A9Q1KEG0_9CARY</name>
<evidence type="ECO:0000313" key="2">
    <source>
        <dbReference type="Proteomes" id="UP001153076"/>
    </source>
</evidence>
<keyword evidence="2" id="KW-1185">Reference proteome</keyword>
<evidence type="ECO:0000313" key="1">
    <source>
        <dbReference type="EMBL" id="KAJ8441460.1"/>
    </source>
</evidence>
<reference evidence="1" key="1">
    <citation type="submission" date="2022-04" db="EMBL/GenBank/DDBJ databases">
        <title>Carnegiea gigantea Genome sequencing and assembly v2.</title>
        <authorList>
            <person name="Copetti D."/>
            <person name="Sanderson M.J."/>
            <person name="Burquez A."/>
            <person name="Wojciechowski M.F."/>
        </authorList>
    </citation>
    <scope>NUCLEOTIDE SEQUENCE</scope>
    <source>
        <strain evidence="1">SGP5-SGP5p</strain>
        <tissue evidence="1">Aerial part</tissue>
    </source>
</reference>
<dbReference type="AlphaFoldDB" id="A0A9Q1KEG0"/>
<protein>
    <submittedName>
        <fullName evidence="1">Uncharacterized protein</fullName>
    </submittedName>
</protein>
<dbReference type="EMBL" id="JAKOGI010000165">
    <property type="protein sequence ID" value="KAJ8441460.1"/>
    <property type="molecule type" value="Genomic_DNA"/>
</dbReference>
<accession>A0A9Q1KEG0</accession>
<comment type="caution">
    <text evidence="1">The sequence shown here is derived from an EMBL/GenBank/DDBJ whole genome shotgun (WGS) entry which is preliminary data.</text>
</comment>
<proteinExistence type="predicted"/>